<dbReference type="PRINTS" id="PR01806">
    <property type="entry name" value="VIRFACTRMVIN"/>
</dbReference>
<feature type="transmembrane region" description="Helical" evidence="8">
    <location>
        <begin position="298"/>
        <end position="317"/>
    </location>
</feature>
<evidence type="ECO:0000256" key="6">
    <source>
        <dbReference type="ARBA" id="ARBA00022989"/>
    </source>
</evidence>
<proteinExistence type="predicted"/>
<dbReference type="PANTHER" id="PTHR47019">
    <property type="entry name" value="LIPID II FLIPPASE MURJ"/>
    <property type="match status" value="1"/>
</dbReference>
<feature type="transmembrane region" description="Helical" evidence="8">
    <location>
        <begin position="169"/>
        <end position="188"/>
    </location>
</feature>
<evidence type="ECO:0000256" key="1">
    <source>
        <dbReference type="ARBA" id="ARBA00004651"/>
    </source>
</evidence>
<dbReference type="GO" id="GO:0009252">
    <property type="term" value="P:peptidoglycan biosynthetic process"/>
    <property type="evidence" value="ECO:0007669"/>
    <property type="project" value="UniProtKB-KW"/>
</dbReference>
<evidence type="ECO:0000256" key="8">
    <source>
        <dbReference type="SAM" id="Phobius"/>
    </source>
</evidence>
<protein>
    <recommendedName>
        <fullName evidence="11">Lipid II flippase MurJ</fullName>
    </recommendedName>
</protein>
<evidence type="ECO:0008006" key="11">
    <source>
        <dbReference type="Google" id="ProtNLM"/>
    </source>
</evidence>
<dbReference type="AlphaFoldDB" id="A0A1G2K8E0"/>
<dbReference type="GO" id="GO:0005886">
    <property type="term" value="C:plasma membrane"/>
    <property type="evidence" value="ECO:0007669"/>
    <property type="project" value="UniProtKB-SubCell"/>
</dbReference>
<feature type="transmembrane region" description="Helical" evidence="8">
    <location>
        <begin position="194"/>
        <end position="217"/>
    </location>
</feature>
<dbReference type="Pfam" id="PF03023">
    <property type="entry name" value="MurJ"/>
    <property type="match status" value="1"/>
</dbReference>
<evidence type="ECO:0000256" key="3">
    <source>
        <dbReference type="ARBA" id="ARBA00022692"/>
    </source>
</evidence>
<evidence type="ECO:0000256" key="7">
    <source>
        <dbReference type="ARBA" id="ARBA00023136"/>
    </source>
</evidence>
<evidence type="ECO:0000313" key="9">
    <source>
        <dbReference type="EMBL" id="OGZ95699.1"/>
    </source>
</evidence>
<feature type="transmembrane region" description="Helical" evidence="8">
    <location>
        <begin position="270"/>
        <end position="292"/>
    </location>
</feature>
<keyword evidence="3 8" id="KW-0812">Transmembrane</keyword>
<feature type="transmembrane region" description="Helical" evidence="8">
    <location>
        <begin position="102"/>
        <end position="126"/>
    </location>
</feature>
<keyword evidence="5" id="KW-0573">Peptidoglycan synthesis</keyword>
<feature type="transmembrane region" description="Helical" evidence="8">
    <location>
        <begin position="138"/>
        <end position="157"/>
    </location>
</feature>
<feature type="transmembrane region" description="Helical" evidence="8">
    <location>
        <begin position="338"/>
        <end position="362"/>
    </location>
</feature>
<dbReference type="GO" id="GO:0015648">
    <property type="term" value="F:lipid-linked peptidoglycan transporter activity"/>
    <property type="evidence" value="ECO:0007669"/>
    <property type="project" value="TreeGrafter"/>
</dbReference>
<sequence length="575" mass="63301">MVRKIFGFLYKETNTLNQAALLLGLFAFLSQVLAFLRDRLLAHIFGASTELDIYYAAFRIPDFLFVTVASVVSLSVLIPFIIEKEAKSLSALRDFVDNIFSFFSLLIIFVSGLAFFLIPTVSGILFKGFSDPALAEVIFISRILLLSPIILGFSNLFGSLTQAYNRFTIYALAPLLYNAGIIVGIIFLTARLGVLGVAIGVVVGASLHALVQVPFVLKAGLFPRLRLGFRRRQGFGGQVGGQARFFDWSVIRQVARVSLPRTLTLSMSSLAMIFLVSLASLVAAGSISVLSLSFNLQSVPLSIIGVSYSLAAFPTLSRRFRENNLEAFRQQMAITARFIIFWSLPATALFIVLRAQIVRVILGSGLFGWDDTRLVAASLALFVLSSMFQCLSLLFMRGFYSAGFTRKPFFINLVSTAVMVVGTWGLIKVFYLSEEFRYFVSALLKVEDLTNTAVLMLPLGFSIATIINGLIHWVAFERQFRGFSRGVVKTFFDVLGASVIMGSIAYVGLNIFAPLLDTTSLVGIFLQGFGAGLVAILAGIVILSLLKNRELFEIWRVVHGKFWKTKVIATDPEIV</sequence>
<dbReference type="InterPro" id="IPR051050">
    <property type="entry name" value="Lipid_II_flippase_MurJ/MviN"/>
</dbReference>
<organism evidence="9 10">
    <name type="scientific">Candidatus Sungbacteria bacterium RIFCSPHIGHO2_01_FULL_50_25</name>
    <dbReference type="NCBI Taxonomy" id="1802265"/>
    <lineage>
        <taxon>Bacteria</taxon>
        <taxon>Candidatus Sungiibacteriota</taxon>
    </lineage>
</organism>
<feature type="transmembrane region" description="Helical" evidence="8">
    <location>
        <begin position="521"/>
        <end position="546"/>
    </location>
</feature>
<feature type="transmembrane region" description="Helical" evidence="8">
    <location>
        <begin position="58"/>
        <end position="82"/>
    </location>
</feature>
<evidence type="ECO:0000313" key="10">
    <source>
        <dbReference type="Proteomes" id="UP000178574"/>
    </source>
</evidence>
<gene>
    <name evidence="9" type="ORF">A2847_01630</name>
</gene>
<feature type="transmembrane region" description="Helical" evidence="8">
    <location>
        <begin position="374"/>
        <end position="397"/>
    </location>
</feature>
<evidence type="ECO:0000256" key="5">
    <source>
        <dbReference type="ARBA" id="ARBA00022984"/>
    </source>
</evidence>
<dbReference type="GO" id="GO:0008360">
    <property type="term" value="P:regulation of cell shape"/>
    <property type="evidence" value="ECO:0007669"/>
    <property type="project" value="UniProtKB-KW"/>
</dbReference>
<keyword evidence="6 8" id="KW-1133">Transmembrane helix</keyword>
<accession>A0A1G2K8E0</accession>
<keyword evidence="4" id="KW-0133">Cell shape</keyword>
<feature type="transmembrane region" description="Helical" evidence="8">
    <location>
        <begin position="453"/>
        <end position="475"/>
    </location>
</feature>
<dbReference type="Proteomes" id="UP000178574">
    <property type="component" value="Unassembled WGS sequence"/>
</dbReference>
<feature type="transmembrane region" description="Helical" evidence="8">
    <location>
        <begin position="487"/>
        <end position="509"/>
    </location>
</feature>
<dbReference type="GO" id="GO:0034204">
    <property type="term" value="P:lipid translocation"/>
    <property type="evidence" value="ECO:0007669"/>
    <property type="project" value="TreeGrafter"/>
</dbReference>
<comment type="subcellular location">
    <subcellularLocation>
        <location evidence="1">Cell membrane</location>
        <topology evidence="1">Multi-pass membrane protein</topology>
    </subcellularLocation>
</comment>
<comment type="caution">
    <text evidence="9">The sequence shown here is derived from an EMBL/GenBank/DDBJ whole genome shotgun (WGS) entry which is preliminary data.</text>
</comment>
<dbReference type="EMBL" id="MHQD01000030">
    <property type="protein sequence ID" value="OGZ95699.1"/>
    <property type="molecule type" value="Genomic_DNA"/>
</dbReference>
<dbReference type="InterPro" id="IPR004268">
    <property type="entry name" value="MurJ"/>
</dbReference>
<evidence type="ECO:0000256" key="4">
    <source>
        <dbReference type="ARBA" id="ARBA00022960"/>
    </source>
</evidence>
<evidence type="ECO:0000256" key="2">
    <source>
        <dbReference type="ARBA" id="ARBA00022475"/>
    </source>
</evidence>
<name>A0A1G2K8E0_9BACT</name>
<keyword evidence="2" id="KW-1003">Cell membrane</keyword>
<reference evidence="9 10" key="1">
    <citation type="journal article" date="2016" name="Nat. Commun.">
        <title>Thousands of microbial genomes shed light on interconnected biogeochemical processes in an aquifer system.</title>
        <authorList>
            <person name="Anantharaman K."/>
            <person name="Brown C.T."/>
            <person name="Hug L.A."/>
            <person name="Sharon I."/>
            <person name="Castelle C.J."/>
            <person name="Probst A.J."/>
            <person name="Thomas B.C."/>
            <person name="Singh A."/>
            <person name="Wilkins M.J."/>
            <person name="Karaoz U."/>
            <person name="Brodie E.L."/>
            <person name="Williams K.H."/>
            <person name="Hubbard S.S."/>
            <person name="Banfield J.F."/>
        </authorList>
    </citation>
    <scope>NUCLEOTIDE SEQUENCE [LARGE SCALE GENOMIC DNA]</scope>
</reference>
<dbReference type="PANTHER" id="PTHR47019:SF1">
    <property type="entry name" value="LIPID II FLIPPASE MURJ"/>
    <property type="match status" value="1"/>
</dbReference>
<keyword evidence="7 8" id="KW-0472">Membrane</keyword>
<feature type="transmembrane region" description="Helical" evidence="8">
    <location>
        <begin position="409"/>
        <end position="433"/>
    </location>
</feature>